<dbReference type="GO" id="GO:0003700">
    <property type="term" value="F:DNA-binding transcription factor activity"/>
    <property type="evidence" value="ECO:0007669"/>
    <property type="project" value="InterPro"/>
</dbReference>
<dbReference type="AlphaFoldDB" id="A0A4Y9F198"/>
<proteinExistence type="predicted"/>
<reference evidence="6 7" key="1">
    <citation type="submission" date="2019-03" db="EMBL/GenBank/DDBJ databases">
        <title>Diversity of the mouse oral microbiome.</title>
        <authorList>
            <person name="Joseph S."/>
            <person name="Aduse-Opoku J."/>
            <person name="Curtis M."/>
            <person name="Wade W."/>
            <person name="Hashim A."/>
        </authorList>
    </citation>
    <scope>NUCLEOTIDE SEQUENCE [LARGE SCALE GENOMIC DNA]</scope>
    <source>
        <strain evidence="7">irhom_31</strain>
    </source>
</reference>
<dbReference type="InterPro" id="IPR000524">
    <property type="entry name" value="Tscrpt_reg_HTH_GntR"/>
</dbReference>
<accession>A0A4Y9F198</accession>
<feature type="non-terminal residue" evidence="6">
    <location>
        <position position="114"/>
    </location>
</feature>
<dbReference type="InterPro" id="IPR051446">
    <property type="entry name" value="HTH_trans_reg/aminotransferase"/>
</dbReference>
<protein>
    <submittedName>
        <fullName evidence="6">GntR family transcriptional regulator</fullName>
    </submittedName>
</protein>
<organism evidence="6 7">
    <name type="scientific">Rothia nasimurium</name>
    <dbReference type="NCBI Taxonomy" id="85336"/>
    <lineage>
        <taxon>Bacteria</taxon>
        <taxon>Bacillati</taxon>
        <taxon>Actinomycetota</taxon>
        <taxon>Actinomycetes</taxon>
        <taxon>Micrococcales</taxon>
        <taxon>Micrococcaceae</taxon>
        <taxon>Rothia</taxon>
    </lineage>
</organism>
<evidence type="ECO:0000259" key="5">
    <source>
        <dbReference type="PROSITE" id="PS50949"/>
    </source>
</evidence>
<evidence type="ECO:0000313" key="6">
    <source>
        <dbReference type="EMBL" id="TFU19613.1"/>
    </source>
</evidence>
<dbReference type="InterPro" id="IPR036390">
    <property type="entry name" value="WH_DNA-bd_sf"/>
</dbReference>
<keyword evidence="3" id="KW-0238">DNA-binding</keyword>
<dbReference type="SUPFAM" id="SSF46785">
    <property type="entry name" value="Winged helix' DNA-binding domain"/>
    <property type="match status" value="1"/>
</dbReference>
<name>A0A4Y9F198_9MICC</name>
<dbReference type="InterPro" id="IPR036388">
    <property type="entry name" value="WH-like_DNA-bd_sf"/>
</dbReference>
<dbReference type="GO" id="GO:0003677">
    <property type="term" value="F:DNA binding"/>
    <property type="evidence" value="ECO:0007669"/>
    <property type="project" value="UniProtKB-KW"/>
</dbReference>
<evidence type="ECO:0000256" key="2">
    <source>
        <dbReference type="ARBA" id="ARBA00023015"/>
    </source>
</evidence>
<dbReference type="Pfam" id="PF00392">
    <property type="entry name" value="GntR"/>
    <property type="match status" value="1"/>
</dbReference>
<dbReference type="RefSeq" id="WP_135014009.1">
    <property type="nucleotide sequence ID" value="NZ_JADGLK010000077.1"/>
</dbReference>
<dbReference type="Proteomes" id="UP000297951">
    <property type="component" value="Unassembled WGS sequence"/>
</dbReference>
<evidence type="ECO:0000256" key="3">
    <source>
        <dbReference type="ARBA" id="ARBA00023125"/>
    </source>
</evidence>
<dbReference type="PANTHER" id="PTHR46577">
    <property type="entry name" value="HTH-TYPE TRANSCRIPTIONAL REGULATORY PROTEIN GABR"/>
    <property type="match status" value="1"/>
</dbReference>
<gene>
    <name evidence="6" type="ORF">E4U03_12290</name>
</gene>
<dbReference type="OrthoDB" id="594134at2"/>
<feature type="domain" description="HTH gntR-type" evidence="5">
    <location>
        <begin position="20"/>
        <end position="87"/>
    </location>
</feature>
<comment type="caution">
    <text evidence="6">The sequence shown here is derived from an EMBL/GenBank/DDBJ whole genome shotgun (WGS) entry which is preliminary data.</text>
</comment>
<evidence type="ECO:0000256" key="4">
    <source>
        <dbReference type="ARBA" id="ARBA00023163"/>
    </source>
</evidence>
<dbReference type="CDD" id="cd07377">
    <property type="entry name" value="WHTH_GntR"/>
    <property type="match status" value="1"/>
</dbReference>
<sequence>MAEYSRFDQLPVSVSRSAPGSLPSQVAEQIRALVLGGFLVAGDPLPSTRALAERLNVSRGTVVFAYEQLVGEGYLISGRGGTCVADHLTLGAVGVSRQAISVGEVGSSRPAAVG</sequence>
<keyword evidence="1" id="KW-0663">Pyridoxal phosphate</keyword>
<dbReference type="SMART" id="SM00345">
    <property type="entry name" value="HTH_GNTR"/>
    <property type="match status" value="1"/>
</dbReference>
<dbReference type="EMBL" id="SPQC01000077">
    <property type="protein sequence ID" value="TFU19613.1"/>
    <property type="molecule type" value="Genomic_DNA"/>
</dbReference>
<dbReference type="PRINTS" id="PR00035">
    <property type="entry name" value="HTHGNTR"/>
</dbReference>
<evidence type="ECO:0000256" key="1">
    <source>
        <dbReference type="ARBA" id="ARBA00022898"/>
    </source>
</evidence>
<keyword evidence="4" id="KW-0804">Transcription</keyword>
<dbReference type="PROSITE" id="PS50949">
    <property type="entry name" value="HTH_GNTR"/>
    <property type="match status" value="1"/>
</dbReference>
<evidence type="ECO:0000313" key="7">
    <source>
        <dbReference type="Proteomes" id="UP000297951"/>
    </source>
</evidence>
<keyword evidence="2" id="KW-0805">Transcription regulation</keyword>
<dbReference type="PANTHER" id="PTHR46577:SF1">
    <property type="entry name" value="HTH-TYPE TRANSCRIPTIONAL REGULATORY PROTEIN GABR"/>
    <property type="match status" value="1"/>
</dbReference>
<dbReference type="Gene3D" id="1.10.10.10">
    <property type="entry name" value="Winged helix-like DNA-binding domain superfamily/Winged helix DNA-binding domain"/>
    <property type="match status" value="1"/>
</dbReference>